<dbReference type="RefSeq" id="WP_127179405.1">
    <property type="nucleotide sequence ID" value="NZ_CP029078.1"/>
</dbReference>
<dbReference type="EMBL" id="CP029078">
    <property type="protein sequence ID" value="QCN86544.1"/>
    <property type="molecule type" value="Genomic_DNA"/>
</dbReference>
<dbReference type="CDD" id="cd00321">
    <property type="entry name" value="SO_family_Moco"/>
    <property type="match status" value="1"/>
</dbReference>
<dbReference type="Pfam" id="PF00174">
    <property type="entry name" value="Oxidored_molyb"/>
    <property type="match status" value="1"/>
</dbReference>
<feature type="transmembrane region" description="Helical" evidence="1">
    <location>
        <begin position="111"/>
        <end position="132"/>
    </location>
</feature>
<evidence type="ECO:0000259" key="2">
    <source>
        <dbReference type="Pfam" id="PF00174"/>
    </source>
</evidence>
<dbReference type="SUPFAM" id="SSF56524">
    <property type="entry name" value="Oxidoreductase molybdopterin-binding domain"/>
    <property type="match status" value="1"/>
</dbReference>
<feature type="transmembrane region" description="Helical" evidence="1">
    <location>
        <begin position="68"/>
        <end position="90"/>
    </location>
</feature>
<keyword evidence="1" id="KW-0812">Transmembrane</keyword>
<dbReference type="AlphaFoldDB" id="A0A3Q9KT45"/>
<evidence type="ECO:0000313" key="3">
    <source>
        <dbReference type="EMBL" id="AZS86594.1"/>
    </source>
</evidence>
<dbReference type="PRINTS" id="PR00407">
    <property type="entry name" value="EUMOPTERIN"/>
</dbReference>
<feature type="transmembrane region" description="Helical" evidence="1">
    <location>
        <begin position="29"/>
        <end position="48"/>
    </location>
</feature>
<dbReference type="InterPro" id="IPR008335">
    <property type="entry name" value="Mopterin_OxRdtase_euk"/>
</dbReference>
<protein>
    <submittedName>
        <fullName evidence="3">Molybdopterin-binding protein</fullName>
    </submittedName>
</protein>
<keyword evidence="1" id="KW-1133">Transmembrane helix</keyword>
<dbReference type="KEGG" id="sgd:ELQ87_21795"/>
<dbReference type="InterPro" id="IPR036374">
    <property type="entry name" value="OxRdtase_Mopterin-bd_sf"/>
</dbReference>
<keyword evidence="6" id="KW-1185">Reference proteome</keyword>
<dbReference type="Proteomes" id="UP000501753">
    <property type="component" value="Chromosome"/>
</dbReference>
<feature type="domain" description="Oxidoreductase molybdopterin-binding" evidence="2">
    <location>
        <begin position="247"/>
        <end position="379"/>
    </location>
</feature>
<accession>A0A3Q9KT45</accession>
<name>A0A3Q9KT45_STRGD</name>
<dbReference type="EMBL" id="CP034687">
    <property type="protein sequence ID" value="AZS86594.1"/>
    <property type="molecule type" value="Genomic_DNA"/>
</dbReference>
<dbReference type="PANTHER" id="PTHR43032:SF2">
    <property type="entry name" value="BLL0505 PROTEIN"/>
    <property type="match status" value="1"/>
</dbReference>
<evidence type="ECO:0000313" key="6">
    <source>
        <dbReference type="Proteomes" id="UP000501753"/>
    </source>
</evidence>
<dbReference type="OrthoDB" id="5241952at2"/>
<dbReference type="InterPro" id="IPR000572">
    <property type="entry name" value="OxRdtase_Mopterin-bd_dom"/>
</dbReference>
<keyword evidence="1" id="KW-0472">Membrane</keyword>
<feature type="transmembrane region" description="Helical" evidence="1">
    <location>
        <begin position="144"/>
        <end position="162"/>
    </location>
</feature>
<gene>
    <name evidence="4" type="ORF">DDJ31_17470</name>
    <name evidence="3" type="ORF">ELQ87_21795</name>
</gene>
<organism evidence="3 5">
    <name type="scientific">Streptomyces griseoviridis</name>
    <dbReference type="NCBI Taxonomy" id="45398"/>
    <lineage>
        <taxon>Bacteria</taxon>
        <taxon>Bacillati</taxon>
        <taxon>Actinomycetota</taxon>
        <taxon>Actinomycetes</taxon>
        <taxon>Kitasatosporales</taxon>
        <taxon>Streptomycetaceae</taxon>
        <taxon>Streptomyces</taxon>
    </lineage>
</organism>
<proteinExistence type="predicted"/>
<dbReference type="PANTHER" id="PTHR43032">
    <property type="entry name" value="PROTEIN-METHIONINE-SULFOXIDE REDUCTASE"/>
    <property type="match status" value="1"/>
</dbReference>
<reference evidence="3 5" key="2">
    <citation type="submission" date="2018-12" db="EMBL/GenBank/DDBJ databases">
        <title>Streptomyces griseoviridis F1-27 complete genome.</title>
        <authorList>
            <person name="Mariita R.M."/>
            <person name="Sello J.K."/>
        </authorList>
    </citation>
    <scope>NUCLEOTIDE SEQUENCE [LARGE SCALE GENOMIC DNA]</scope>
    <source>
        <strain evidence="3 5">F1-27</strain>
    </source>
</reference>
<evidence type="ECO:0000256" key="1">
    <source>
        <dbReference type="SAM" id="Phobius"/>
    </source>
</evidence>
<dbReference type="Proteomes" id="UP000271291">
    <property type="component" value="Chromosome"/>
</dbReference>
<evidence type="ECO:0000313" key="4">
    <source>
        <dbReference type="EMBL" id="QCN86544.1"/>
    </source>
</evidence>
<dbReference type="GO" id="GO:0016491">
    <property type="term" value="F:oxidoreductase activity"/>
    <property type="evidence" value="ECO:0007669"/>
    <property type="project" value="InterPro"/>
</dbReference>
<dbReference type="Gene3D" id="3.90.420.10">
    <property type="entry name" value="Oxidoreductase, molybdopterin-binding domain"/>
    <property type="match status" value="1"/>
</dbReference>
<reference evidence="4 6" key="1">
    <citation type="submission" date="2018-04" db="EMBL/GenBank/DDBJ databases">
        <title>Complete genome sequences of Streptomyces griseoviridis K61 and characterization of antagonistic properties of biological control agents.</title>
        <authorList>
            <person name="Mariita R.M."/>
            <person name="Sello J.K."/>
        </authorList>
    </citation>
    <scope>NUCLEOTIDE SEQUENCE [LARGE SCALE GENOMIC DNA]</scope>
    <source>
        <strain evidence="4 6">K61</strain>
    </source>
</reference>
<sequence>MRLPLPPGPPVTFDAPLHDARTATAIGRWLGAAMAVCFATGLLSHVLQHPPGWLADSLPSRPYWGYRLTQGTHVASGIAAIPLLLAKLWAVYPRLFAWPPVRSVRHALKRLSVAVLVASGLFELATGLLNTFQWYPWPFSFVPVHYAVAWLLLGSLILHVAVEWPRIRDHFTLGSPGTLALPEADGPDRRGLLLGVTASVGAVTLTTVGQSLTALGPLDLFAPRSPAHGVQGLPVNRTAAAAGVSAASLARWRLTVEGPRPYTLTLAELRALPQHDVTLPIACVEGWSASAHWSGVRVRDLLERAGGGPGARARVVSLEASGAYRVSEMGRSYAQSPLTLLALRLNGEVLSLDHGYPARIIAPNRPGVLQTKWVGRLEVA</sequence>
<evidence type="ECO:0000313" key="5">
    <source>
        <dbReference type="Proteomes" id="UP000271291"/>
    </source>
</evidence>